<evidence type="ECO:0000313" key="3">
    <source>
        <dbReference type="Proteomes" id="UP000215616"/>
    </source>
</evidence>
<gene>
    <name evidence="2" type="ORF">B7Z12_16945</name>
</gene>
<evidence type="ECO:0000313" key="2">
    <source>
        <dbReference type="EMBL" id="OYX00027.1"/>
    </source>
</evidence>
<dbReference type="InterPro" id="IPR046121">
    <property type="entry name" value="DUF6118"/>
</dbReference>
<dbReference type="Pfam" id="PF19613">
    <property type="entry name" value="DUF6118"/>
    <property type="match status" value="1"/>
</dbReference>
<organism evidence="2 3">
    <name type="scientific">Caulobacter vibrioides</name>
    <name type="common">Caulobacter crescentus</name>
    <dbReference type="NCBI Taxonomy" id="155892"/>
    <lineage>
        <taxon>Bacteria</taxon>
        <taxon>Pseudomonadati</taxon>
        <taxon>Pseudomonadota</taxon>
        <taxon>Alphaproteobacteria</taxon>
        <taxon>Caulobacterales</taxon>
        <taxon>Caulobacteraceae</taxon>
        <taxon>Caulobacter</taxon>
    </lineage>
</organism>
<feature type="region of interest" description="Disordered" evidence="1">
    <location>
        <begin position="201"/>
        <end position="226"/>
    </location>
</feature>
<accession>A0A258CWN7</accession>
<reference evidence="2 3" key="1">
    <citation type="submission" date="2017-03" db="EMBL/GenBank/DDBJ databases">
        <title>Lifting the veil on microbial sulfur biogeochemistry in mining wastewaters.</title>
        <authorList>
            <person name="Kantor R.S."/>
            <person name="Colenbrander Nelson T."/>
            <person name="Marshall S."/>
            <person name="Bennett D."/>
            <person name="Apte S."/>
            <person name="Camacho D."/>
            <person name="Thomas B.C."/>
            <person name="Warren L.A."/>
            <person name="Banfield J.F."/>
        </authorList>
    </citation>
    <scope>NUCLEOTIDE SEQUENCE [LARGE SCALE GENOMIC DNA]</scope>
    <source>
        <strain evidence="2">32-67-7</strain>
    </source>
</reference>
<dbReference type="EMBL" id="NCDQ01000344">
    <property type="protein sequence ID" value="OYX00027.1"/>
    <property type="molecule type" value="Genomic_DNA"/>
</dbReference>
<protein>
    <submittedName>
        <fullName evidence="2">Uncharacterized protein</fullName>
    </submittedName>
</protein>
<proteinExistence type="predicted"/>
<comment type="caution">
    <text evidence="2">The sequence shown here is derived from an EMBL/GenBank/DDBJ whole genome shotgun (WGS) entry which is preliminary data.</text>
</comment>
<name>A0A258CWN7_CAUVI</name>
<dbReference type="AlphaFoldDB" id="A0A258CWN7"/>
<evidence type="ECO:0000256" key="1">
    <source>
        <dbReference type="SAM" id="MobiDB-lite"/>
    </source>
</evidence>
<sequence length="226" mass="24066">MEQDVAPAEPADAAAAFEALRREVALLNVAVAGLAAERTPAPDYSETLGEITKGVSVAIGRLGKVMTSPAFTLSPADLTRQIAAAGDEARRQDRAAVYLAQEALLRSARDLDGWIDRARLASAQNWRLVQAAAMGVVAGAVVYASVPTMIVNAAPPHWAWPEKRAAYVLRRDMWSAGERLLAVADGEGWRALQRCITSVGPAPLDQSAQQPNRARGPSGRLPRQAP</sequence>
<dbReference type="Proteomes" id="UP000215616">
    <property type="component" value="Unassembled WGS sequence"/>
</dbReference>